<dbReference type="PANTHER" id="PTHR43280:SF2">
    <property type="entry name" value="HTH-TYPE TRANSCRIPTIONAL REGULATOR EXSA"/>
    <property type="match status" value="1"/>
</dbReference>
<evidence type="ECO:0000313" key="5">
    <source>
        <dbReference type="EMBL" id="RCX07348.1"/>
    </source>
</evidence>
<keyword evidence="2" id="KW-0238">DNA-binding</keyword>
<dbReference type="GO" id="GO:0043565">
    <property type="term" value="F:sequence-specific DNA binding"/>
    <property type="evidence" value="ECO:0007669"/>
    <property type="project" value="InterPro"/>
</dbReference>
<dbReference type="InterPro" id="IPR009057">
    <property type="entry name" value="Homeodomain-like_sf"/>
</dbReference>
<keyword evidence="1" id="KW-0805">Transcription regulation</keyword>
<accession>A0A369AG65</accession>
<dbReference type="GO" id="GO:0003700">
    <property type="term" value="F:DNA-binding transcription factor activity"/>
    <property type="evidence" value="ECO:0007669"/>
    <property type="project" value="InterPro"/>
</dbReference>
<dbReference type="PANTHER" id="PTHR43280">
    <property type="entry name" value="ARAC-FAMILY TRANSCRIPTIONAL REGULATOR"/>
    <property type="match status" value="1"/>
</dbReference>
<dbReference type="Proteomes" id="UP000253034">
    <property type="component" value="Unassembled WGS sequence"/>
</dbReference>
<dbReference type="SMART" id="SM00342">
    <property type="entry name" value="HTH_ARAC"/>
    <property type="match status" value="1"/>
</dbReference>
<evidence type="ECO:0000256" key="2">
    <source>
        <dbReference type="ARBA" id="ARBA00023125"/>
    </source>
</evidence>
<evidence type="ECO:0000256" key="3">
    <source>
        <dbReference type="ARBA" id="ARBA00023163"/>
    </source>
</evidence>
<dbReference type="PROSITE" id="PS01124">
    <property type="entry name" value="HTH_ARAC_FAMILY_2"/>
    <property type="match status" value="1"/>
</dbReference>
<dbReference type="AlphaFoldDB" id="A0A369AG65"/>
<dbReference type="Gene3D" id="1.10.10.60">
    <property type="entry name" value="Homeodomain-like"/>
    <property type="match status" value="2"/>
</dbReference>
<gene>
    <name evidence="5" type="ORF">DFR58_1551</name>
</gene>
<dbReference type="Pfam" id="PF10114">
    <property type="entry name" value="PocR"/>
    <property type="match status" value="1"/>
</dbReference>
<dbReference type="InterPro" id="IPR018771">
    <property type="entry name" value="PocR_dom"/>
</dbReference>
<feature type="domain" description="HTH araC/xylS-type" evidence="4">
    <location>
        <begin position="242"/>
        <end position="340"/>
    </location>
</feature>
<organism evidence="5 6">
    <name type="scientific">Anaerobacterium chartisolvens</name>
    <dbReference type="NCBI Taxonomy" id="1297424"/>
    <lineage>
        <taxon>Bacteria</taxon>
        <taxon>Bacillati</taxon>
        <taxon>Bacillota</taxon>
        <taxon>Clostridia</taxon>
        <taxon>Eubacteriales</taxon>
        <taxon>Oscillospiraceae</taxon>
        <taxon>Anaerobacterium</taxon>
    </lineage>
</organism>
<reference evidence="5 6" key="1">
    <citation type="submission" date="2018-07" db="EMBL/GenBank/DDBJ databases">
        <title>Genomic Encyclopedia of Type Strains, Phase IV (KMG-IV): sequencing the most valuable type-strain genomes for metagenomic binning, comparative biology and taxonomic classification.</title>
        <authorList>
            <person name="Goeker M."/>
        </authorList>
    </citation>
    <scope>NUCLEOTIDE SEQUENCE [LARGE SCALE GENOMIC DNA]</scope>
    <source>
        <strain evidence="5 6">DSM 27016</strain>
    </source>
</reference>
<dbReference type="RefSeq" id="WP_114300455.1">
    <property type="nucleotide sequence ID" value="NZ_QPJT01000055.1"/>
</dbReference>
<protein>
    <submittedName>
        <fullName evidence="5">Ligand-binding sensor protein</fullName>
    </submittedName>
</protein>
<evidence type="ECO:0000313" key="6">
    <source>
        <dbReference type="Proteomes" id="UP000253034"/>
    </source>
</evidence>
<dbReference type="EMBL" id="QPJT01000055">
    <property type="protein sequence ID" value="RCX07348.1"/>
    <property type="molecule type" value="Genomic_DNA"/>
</dbReference>
<dbReference type="SUPFAM" id="SSF46689">
    <property type="entry name" value="Homeodomain-like"/>
    <property type="match status" value="2"/>
</dbReference>
<proteinExistence type="predicted"/>
<evidence type="ECO:0000259" key="4">
    <source>
        <dbReference type="PROSITE" id="PS01124"/>
    </source>
</evidence>
<dbReference type="OrthoDB" id="1410840at2"/>
<sequence length="343" mass="39342">MKKVHSSLNNVLDLEKWQRLQDSLAVAAKMAIITIDYKGIPITDHSSCCDFCSQVRQDPKFLPYCLKCDSRAGLEAVRTNKPYIYFCHFDIIDVAIPIIIDDKYLGAVMAGQVKLPPNEITEGLERMSYISDSKQASNKLSLLRNEYEAIPTLSYEQVKSVSEMLFQLCNYIIEAALEKQLAIDMYSSVTQDDRISSRSEKIVGYGVENIKKIKKEMSDTLIDAYILGTFDKKITIFSPLLRPAIEYIFMHKSEKISLKTVSEICHISPSYFSRMFYKETGEYFSKYLVKLKVMFAKDLLEKTEMPINQISESLGFDEVSYFIKKFKIQTGVTPLVYKKNLPK</sequence>
<keyword evidence="3" id="KW-0804">Transcription</keyword>
<keyword evidence="6" id="KW-1185">Reference proteome</keyword>
<name>A0A369AG65_9FIRM</name>
<dbReference type="InterPro" id="IPR018060">
    <property type="entry name" value="HTH_AraC"/>
</dbReference>
<evidence type="ECO:0000256" key="1">
    <source>
        <dbReference type="ARBA" id="ARBA00023015"/>
    </source>
</evidence>
<dbReference type="Pfam" id="PF12833">
    <property type="entry name" value="HTH_18"/>
    <property type="match status" value="1"/>
</dbReference>
<comment type="caution">
    <text evidence="5">The sequence shown here is derived from an EMBL/GenBank/DDBJ whole genome shotgun (WGS) entry which is preliminary data.</text>
</comment>